<name>A0AAN7UVE6_9PEZI</name>
<protein>
    <submittedName>
        <fullName evidence="1">Uncharacterized protein</fullName>
    </submittedName>
</protein>
<accession>A0AAN7UVE6</accession>
<dbReference type="AlphaFoldDB" id="A0AAN7UVE6"/>
<reference evidence="1 2" key="1">
    <citation type="submission" date="2023-10" db="EMBL/GenBank/DDBJ databases">
        <title>Draft genome sequence of Xylaria bambusicola isolate GMP-LS, the root and basal stem rot pathogen of sugarcane in Indonesia.</title>
        <authorList>
            <person name="Selvaraj P."/>
            <person name="Muralishankar V."/>
            <person name="Muruganantham S."/>
            <person name="Sp S."/>
            <person name="Haryani S."/>
            <person name="Lau K.J.X."/>
            <person name="Naqvi N.I."/>
        </authorList>
    </citation>
    <scope>NUCLEOTIDE SEQUENCE [LARGE SCALE GENOMIC DNA]</scope>
    <source>
        <strain evidence="1">GMP-LS</strain>
    </source>
</reference>
<comment type="caution">
    <text evidence="1">The sequence shown here is derived from an EMBL/GenBank/DDBJ whole genome shotgun (WGS) entry which is preliminary data.</text>
</comment>
<gene>
    <name evidence="1" type="ORF">RRF57_009360</name>
</gene>
<evidence type="ECO:0000313" key="1">
    <source>
        <dbReference type="EMBL" id="KAK5633646.1"/>
    </source>
</evidence>
<keyword evidence="2" id="KW-1185">Reference proteome</keyword>
<dbReference type="EMBL" id="JAWHQM010000034">
    <property type="protein sequence ID" value="KAK5633646.1"/>
    <property type="molecule type" value="Genomic_DNA"/>
</dbReference>
<dbReference type="Proteomes" id="UP001305414">
    <property type="component" value="Unassembled WGS sequence"/>
</dbReference>
<evidence type="ECO:0000313" key="2">
    <source>
        <dbReference type="Proteomes" id="UP001305414"/>
    </source>
</evidence>
<sequence length="123" mass="14069">MRSRIAGALGMTSAEIHIKILMDINRSVIHGVDKLVHKRTTRIAALSPRMSSRPAIPRHNNQVIRARSANRVDSGLVVLQHELRCHIVRLVHEAKDNFLVILEARRKLAPELAELRRRRRGRV</sequence>
<proteinExistence type="predicted"/>
<organism evidence="1 2">
    <name type="scientific">Xylaria bambusicola</name>
    <dbReference type="NCBI Taxonomy" id="326684"/>
    <lineage>
        <taxon>Eukaryota</taxon>
        <taxon>Fungi</taxon>
        <taxon>Dikarya</taxon>
        <taxon>Ascomycota</taxon>
        <taxon>Pezizomycotina</taxon>
        <taxon>Sordariomycetes</taxon>
        <taxon>Xylariomycetidae</taxon>
        <taxon>Xylariales</taxon>
        <taxon>Xylariaceae</taxon>
        <taxon>Xylaria</taxon>
    </lineage>
</organism>